<evidence type="ECO:0000313" key="3">
    <source>
        <dbReference type="Proteomes" id="UP000597762"/>
    </source>
</evidence>
<keyword evidence="1" id="KW-0812">Transmembrane</keyword>
<keyword evidence="3" id="KW-1185">Reference proteome</keyword>
<reference evidence="2" key="1">
    <citation type="submission" date="2021-01" db="EMBL/GenBank/DDBJ databases">
        <authorList>
            <person name="Li R."/>
            <person name="Bekaert M."/>
        </authorList>
    </citation>
    <scope>NUCLEOTIDE SEQUENCE</scope>
    <source>
        <strain evidence="2">Farmed</strain>
    </source>
</reference>
<dbReference type="Proteomes" id="UP000597762">
    <property type="component" value="Unassembled WGS sequence"/>
</dbReference>
<evidence type="ECO:0000256" key="1">
    <source>
        <dbReference type="SAM" id="Phobius"/>
    </source>
</evidence>
<keyword evidence="1" id="KW-1133">Transmembrane helix</keyword>
<evidence type="ECO:0000313" key="2">
    <source>
        <dbReference type="EMBL" id="CAE1318198.1"/>
    </source>
</evidence>
<sequence length="159" mass="18060">MSICHFSASFSQITIPHVYMQRSFIALSPYVPSCLYDNFLHGSITFRYFMFLPLSCIALTLRLLISICNSPSSLAHLMTRHIYMPISSVALSPYDPSCLYATFFHCTLTLRSLLFIRHFAASLSHLTIHHVYMPFSCIALLPFDPSFLYATFNSINISA</sequence>
<name>A0A812E8G7_ACAPH</name>
<protein>
    <submittedName>
        <fullName evidence="2">Uncharacterized protein</fullName>
    </submittedName>
</protein>
<dbReference type="AlphaFoldDB" id="A0A812E8G7"/>
<keyword evidence="1" id="KW-0472">Membrane</keyword>
<feature type="transmembrane region" description="Helical" evidence="1">
    <location>
        <begin position="46"/>
        <end position="65"/>
    </location>
</feature>
<gene>
    <name evidence="2" type="ORF">SPHA_68732</name>
</gene>
<accession>A0A812E8G7</accession>
<comment type="caution">
    <text evidence="2">The sequence shown here is derived from an EMBL/GenBank/DDBJ whole genome shotgun (WGS) entry which is preliminary data.</text>
</comment>
<organism evidence="2 3">
    <name type="scientific">Acanthosepion pharaonis</name>
    <name type="common">Pharaoh cuttlefish</name>
    <name type="synonym">Sepia pharaonis</name>
    <dbReference type="NCBI Taxonomy" id="158019"/>
    <lineage>
        <taxon>Eukaryota</taxon>
        <taxon>Metazoa</taxon>
        <taxon>Spiralia</taxon>
        <taxon>Lophotrochozoa</taxon>
        <taxon>Mollusca</taxon>
        <taxon>Cephalopoda</taxon>
        <taxon>Coleoidea</taxon>
        <taxon>Decapodiformes</taxon>
        <taxon>Sepiida</taxon>
        <taxon>Sepiina</taxon>
        <taxon>Sepiidae</taxon>
        <taxon>Acanthosepion</taxon>
    </lineage>
</organism>
<proteinExistence type="predicted"/>
<dbReference type="EMBL" id="CAHIKZ030005012">
    <property type="protein sequence ID" value="CAE1318198.1"/>
    <property type="molecule type" value="Genomic_DNA"/>
</dbReference>